<proteinExistence type="predicted"/>
<feature type="transmembrane region" description="Helical" evidence="8">
    <location>
        <begin position="107"/>
        <end position="124"/>
    </location>
</feature>
<protein>
    <submittedName>
        <fullName evidence="9">Uncharacterized protein</fullName>
    </submittedName>
</protein>
<dbReference type="GO" id="GO:0005886">
    <property type="term" value="C:plasma membrane"/>
    <property type="evidence" value="ECO:0007669"/>
    <property type="project" value="UniProtKB-SubCell"/>
</dbReference>
<evidence type="ECO:0000256" key="5">
    <source>
        <dbReference type="ARBA" id="ARBA00022692"/>
    </source>
</evidence>
<evidence type="ECO:0000256" key="7">
    <source>
        <dbReference type="ARBA" id="ARBA00023136"/>
    </source>
</evidence>
<evidence type="ECO:0000256" key="1">
    <source>
        <dbReference type="ARBA" id="ARBA00004651"/>
    </source>
</evidence>
<dbReference type="PANTHER" id="PTHR33908:SF11">
    <property type="entry name" value="MEMBRANE PROTEIN"/>
    <property type="match status" value="1"/>
</dbReference>
<keyword evidence="5 8" id="KW-0812">Transmembrane</keyword>
<dbReference type="GO" id="GO:0016763">
    <property type="term" value="F:pentosyltransferase activity"/>
    <property type="evidence" value="ECO:0007669"/>
    <property type="project" value="TreeGrafter"/>
</dbReference>
<sequence>MFFSLALRLISLNQSLWLDEAISAQVVKNYSYTDIVSKFSPSDFHPPLFYLTLKDWTSVFGYSEIALRLPSVIFSLITIYLVYRFFGFGPSILLALNPLYLYYSQEARMYSQVTLLVFCAFLAFKKHKLLLYYLFTFLSLSTFYGSVFFFAAISLYWLFQKKYKQFFIYSLAPFLSLLILSPLLWLQYQTSKTLLVSVKNWASVLGPVTAKNSLLILVKFTIGRISFYPKWAYYLIALLVTLPLWFKVIINSFRSRPMAFIFWISLGVGMIFSLFTPMFQYFRFLYLIPFLCLILEKNKLYSFVFFIFSLLYLFNPSFHREDWKTMSSTLPQDVYMIISAADPINYYRPDIKVHNLSLEFPAASEITVLPYISEIHGVDYVSRLSSLGYIQKQVVSYTGPLTKEIWQKSTK</sequence>
<keyword evidence="7 8" id="KW-0472">Membrane</keyword>
<evidence type="ECO:0000256" key="8">
    <source>
        <dbReference type="SAM" id="Phobius"/>
    </source>
</evidence>
<reference evidence="9 10" key="1">
    <citation type="journal article" date="2015" name="Nature">
        <title>rRNA introns, odd ribosomes, and small enigmatic genomes across a large radiation of phyla.</title>
        <authorList>
            <person name="Brown C.T."/>
            <person name="Hug L.A."/>
            <person name="Thomas B.C."/>
            <person name="Sharon I."/>
            <person name="Castelle C.J."/>
            <person name="Singh A."/>
            <person name="Wilkins M.J."/>
            <person name="Williams K.H."/>
            <person name="Banfield J.F."/>
        </authorList>
    </citation>
    <scope>NUCLEOTIDE SEQUENCE [LARGE SCALE GENOMIC DNA]</scope>
</reference>
<feature type="transmembrane region" description="Helical" evidence="8">
    <location>
        <begin position="260"/>
        <end position="280"/>
    </location>
</feature>
<feature type="transmembrane region" description="Helical" evidence="8">
    <location>
        <begin position="166"/>
        <end position="188"/>
    </location>
</feature>
<dbReference type="GO" id="GO:0009103">
    <property type="term" value="P:lipopolysaccharide biosynthetic process"/>
    <property type="evidence" value="ECO:0007669"/>
    <property type="project" value="UniProtKB-ARBA"/>
</dbReference>
<feature type="transmembrane region" description="Helical" evidence="8">
    <location>
        <begin position="65"/>
        <end position="86"/>
    </location>
</feature>
<gene>
    <name evidence="9" type="ORF">US68_C0008G0066</name>
</gene>
<keyword evidence="3" id="KW-0328">Glycosyltransferase</keyword>
<keyword evidence="4" id="KW-0808">Transferase</keyword>
<evidence type="ECO:0000256" key="6">
    <source>
        <dbReference type="ARBA" id="ARBA00022989"/>
    </source>
</evidence>
<dbReference type="InterPro" id="IPR050297">
    <property type="entry name" value="LipidA_mod_glycosyltrf_83"/>
</dbReference>
<evidence type="ECO:0000313" key="9">
    <source>
        <dbReference type="EMBL" id="KKQ50181.1"/>
    </source>
</evidence>
<keyword evidence="6 8" id="KW-1133">Transmembrane helix</keyword>
<evidence type="ECO:0000256" key="3">
    <source>
        <dbReference type="ARBA" id="ARBA00022676"/>
    </source>
</evidence>
<comment type="subcellular location">
    <subcellularLocation>
        <location evidence="1">Cell membrane</location>
        <topology evidence="1">Multi-pass membrane protein</topology>
    </subcellularLocation>
</comment>
<dbReference type="Proteomes" id="UP000034231">
    <property type="component" value="Unassembled WGS sequence"/>
</dbReference>
<dbReference type="EMBL" id="LBTX01000008">
    <property type="protein sequence ID" value="KKQ50181.1"/>
    <property type="molecule type" value="Genomic_DNA"/>
</dbReference>
<dbReference type="AlphaFoldDB" id="A0A0G0LC30"/>
<organism evidence="9 10">
    <name type="scientific">Candidatus Shapirobacteria bacterium GW2011_GWE1_38_10</name>
    <dbReference type="NCBI Taxonomy" id="1618488"/>
    <lineage>
        <taxon>Bacteria</taxon>
        <taxon>Candidatus Shapironibacteriota</taxon>
    </lineage>
</organism>
<name>A0A0G0LC30_9BACT</name>
<evidence type="ECO:0000256" key="2">
    <source>
        <dbReference type="ARBA" id="ARBA00022475"/>
    </source>
</evidence>
<comment type="caution">
    <text evidence="9">The sequence shown here is derived from an EMBL/GenBank/DDBJ whole genome shotgun (WGS) entry which is preliminary data.</text>
</comment>
<evidence type="ECO:0000256" key="4">
    <source>
        <dbReference type="ARBA" id="ARBA00022679"/>
    </source>
</evidence>
<feature type="transmembrane region" description="Helical" evidence="8">
    <location>
        <begin position="300"/>
        <end position="318"/>
    </location>
</feature>
<evidence type="ECO:0000313" key="10">
    <source>
        <dbReference type="Proteomes" id="UP000034231"/>
    </source>
</evidence>
<dbReference type="PANTHER" id="PTHR33908">
    <property type="entry name" value="MANNOSYLTRANSFERASE YKCB-RELATED"/>
    <property type="match status" value="1"/>
</dbReference>
<accession>A0A0G0LC30</accession>
<keyword evidence="2" id="KW-1003">Cell membrane</keyword>
<feature type="transmembrane region" description="Helical" evidence="8">
    <location>
        <begin position="130"/>
        <end position="159"/>
    </location>
</feature>
<feature type="transmembrane region" description="Helical" evidence="8">
    <location>
        <begin position="231"/>
        <end position="248"/>
    </location>
</feature>